<dbReference type="OrthoDB" id="290850at2759"/>
<keyword evidence="2" id="KW-0677">Repeat</keyword>
<evidence type="ECO:0000256" key="2">
    <source>
        <dbReference type="ARBA" id="ARBA00022737"/>
    </source>
</evidence>
<comment type="caution">
    <text evidence="5">The sequence shown here is derived from an EMBL/GenBank/DDBJ whole genome shotgun (WGS) entry which is preliminary data.</text>
</comment>
<dbReference type="PANTHER" id="PTHR24216:SF65">
    <property type="entry name" value="PAXILLIN-LIKE PROTEIN 1"/>
    <property type="match status" value="1"/>
</dbReference>
<feature type="region of interest" description="Disordered" evidence="4">
    <location>
        <begin position="1209"/>
        <end position="1231"/>
    </location>
</feature>
<evidence type="ECO:0000256" key="4">
    <source>
        <dbReference type="SAM" id="MobiDB-lite"/>
    </source>
</evidence>
<accession>A0A835Y5S8</accession>
<dbReference type="InterPro" id="IPR011936">
    <property type="entry name" value="Myxo_disulph_rpt"/>
</dbReference>
<dbReference type="EMBL" id="JAEHOE010000029">
    <property type="protein sequence ID" value="KAG2494691.1"/>
    <property type="molecule type" value="Genomic_DNA"/>
</dbReference>
<dbReference type="NCBIfam" id="TIGR02232">
    <property type="entry name" value="myxo_disulf_rpt"/>
    <property type="match status" value="1"/>
</dbReference>
<name>A0A835Y5S8_9CHLO</name>
<evidence type="ECO:0000313" key="5">
    <source>
        <dbReference type="EMBL" id="KAG2494691.1"/>
    </source>
</evidence>
<dbReference type="Proteomes" id="UP000612055">
    <property type="component" value="Unassembled WGS sequence"/>
</dbReference>
<dbReference type="PRINTS" id="PR01217">
    <property type="entry name" value="PRICHEXTENSN"/>
</dbReference>
<protein>
    <submittedName>
        <fullName evidence="5">Uncharacterized protein</fullName>
    </submittedName>
</protein>
<dbReference type="Pfam" id="PF13948">
    <property type="entry name" value="DUF4215"/>
    <property type="match status" value="1"/>
</dbReference>
<evidence type="ECO:0000256" key="3">
    <source>
        <dbReference type="ARBA" id="ARBA00023157"/>
    </source>
</evidence>
<reference evidence="5" key="1">
    <citation type="journal article" date="2020" name="bioRxiv">
        <title>Comparative genomics of Chlamydomonas.</title>
        <authorList>
            <person name="Craig R.J."/>
            <person name="Hasan A.R."/>
            <person name="Ness R.W."/>
            <person name="Keightley P.D."/>
        </authorList>
    </citation>
    <scope>NUCLEOTIDE SEQUENCE</scope>
    <source>
        <strain evidence="5">CCAP 11/70</strain>
    </source>
</reference>
<proteinExistence type="predicted"/>
<evidence type="ECO:0000256" key="1">
    <source>
        <dbReference type="ARBA" id="ARBA00022729"/>
    </source>
</evidence>
<feature type="region of interest" description="Disordered" evidence="4">
    <location>
        <begin position="290"/>
        <end position="355"/>
    </location>
</feature>
<gene>
    <name evidence="5" type="ORF">HYH03_007207</name>
</gene>
<dbReference type="AlphaFoldDB" id="A0A835Y5S8"/>
<evidence type="ECO:0000313" key="6">
    <source>
        <dbReference type="Proteomes" id="UP000612055"/>
    </source>
</evidence>
<feature type="compositionally biased region" description="Pro residues" evidence="4">
    <location>
        <begin position="291"/>
        <end position="348"/>
    </location>
</feature>
<feature type="region of interest" description="Disordered" evidence="4">
    <location>
        <begin position="18"/>
        <end position="43"/>
    </location>
</feature>
<keyword evidence="6" id="KW-1185">Reference proteome</keyword>
<dbReference type="PANTHER" id="PTHR24216">
    <property type="entry name" value="PAXILLIN-RELATED"/>
    <property type="match status" value="1"/>
</dbReference>
<organism evidence="5 6">
    <name type="scientific">Edaphochlamys debaryana</name>
    <dbReference type="NCBI Taxonomy" id="47281"/>
    <lineage>
        <taxon>Eukaryota</taxon>
        <taxon>Viridiplantae</taxon>
        <taxon>Chlorophyta</taxon>
        <taxon>core chlorophytes</taxon>
        <taxon>Chlorophyceae</taxon>
        <taxon>CS clade</taxon>
        <taxon>Chlamydomonadales</taxon>
        <taxon>Chlamydomonadales incertae sedis</taxon>
        <taxon>Edaphochlamys</taxon>
    </lineage>
</organism>
<sequence length="1231" mass="129427">MVDFLYFLSGLRLRAAFSSPPDNEYGRDTLSRNAEGSKVGQPPLVPAGGPAVLVVTRKAAGRVVPGTASSSASPGAAAEKVERYWREGEGAEGPALTEEAGVEEAEVSWHAGSSLSAAAQLHPLCCVGVDEADATCAALGAGWELAQPISIADREAMAAKMETIRGPTLPRCADGLYCPRINNAEDNCTFSVWTSFKSSNPASDQTLVPLKPIPDGCSVSPFYDASVGYCVDQPTFGGVDVVLFASPKYCKSMTSGAAATGYFAGELPDFAQMHPLCWWCPSTANPCQLSSPPPSPAPPSPAPSPPLPPSPSRAPPSPSPPSPLPPSPPPPLPPSPFPPSPPPPPSPPRASFYNPADPDNYNLPSSCVLKVARNCSTFANANATCTSVHGRGWLAAAPWTQEDIAAMMAWLASGSVKLPSYYNSTTSAYVCGAAGPVSTNPAAETWALWSDIRQALNNGVRPSGQWQSIRVLPGCTPPSYNQTYGWCSADSRTASPTSSTAVYLRRNTNLCPTPGFEDFQNSINARLPVMCWQCPSHVQPVCAPPPMATPPRPPPTPPRTDAETCGEGFSLLTTDDADDVGHCEGASCGMLYPYAIVYGMMKVRTVSTMRGILLITGSTTETAANTFMGWRDVACKIDARVCYQGVTTVTTGAQLLATDITRFKLIFISSDWCATRGGITQDMGNALSTLAEDFKWYLNYANGSVITLSQTCLSRPYGFLPRSLKVTNDYFPDVSFLPTVTPLGSSADNDNNDHCCFHSWADGPEGWNGMLPLAYKEGNCPVPWTYWNNVTQSWVVQDCKVTHLVSYNTCLRPTSEICTNGIDDNDNLLVDHDDPECWRCGDGLIQPGEECDDGNMLPYDGCDPFCRLDVDPAPPPGSPVVIASPPPAPPNNKNVCKGVGSLLATTLPLDAPAQGCTAPGGACRALVSGLLAYMLQRTAALPLSILALIPGGSGTAAYDALAAWIADLPASLSSVTVSYVTDAVGVTAASLASARLIYLPSAETTVTGGLTDAMNAALTARRAEIDAYVAASGGSMLMLAQAGLSNPFEYLGLDTNAVAPASIQAGPELAWISQAAVSNATLPLGATQAFVGPSQWSGLTPLVTVGGACAQPVPSYFPSTYFGVDQSCQAVLLFTDTGCIRRGVESLCTDGEDNNANGLIDFRDPGCRRCGDGVQDGLDGEECDDGNLIPDDLCDNYCQQPITSHFPYSAQPISARPSEPQPAVSHSTVSA</sequence>
<keyword evidence="1" id="KW-0732">Signal</keyword>
<keyword evidence="3" id="KW-1015">Disulfide bond</keyword>